<evidence type="ECO:0000313" key="5">
    <source>
        <dbReference type="Proteomes" id="UP000482634"/>
    </source>
</evidence>
<sequence>MQKYRSAHQRLCAAVDLNCAACAHIWLPDQRQLETLMRRQPITCQACDQGLVLADADYQAMTRRLTRAKLTEGVVIAATLGWTLSVLGAYYCLGNVASVIVGAGLSFVGWSMKEVFSSASFLNVELQPSGQA</sequence>
<dbReference type="AlphaFoldDB" id="A0A6B3NN55"/>
<evidence type="ECO:0000313" key="3">
    <source>
        <dbReference type="EMBL" id="NER64645.1"/>
    </source>
</evidence>
<evidence type="ECO:0000256" key="1">
    <source>
        <dbReference type="SAM" id="Phobius"/>
    </source>
</evidence>
<gene>
    <name evidence="2" type="ORF">G3435_09630</name>
    <name evidence="3" type="ORF">G3436_13110</name>
</gene>
<dbReference type="Proteomes" id="UP000482634">
    <property type="component" value="Unassembled WGS sequence"/>
</dbReference>
<dbReference type="Proteomes" id="UP000480410">
    <property type="component" value="Unassembled WGS sequence"/>
</dbReference>
<comment type="caution">
    <text evidence="3">The sequence shown here is derived from an EMBL/GenBank/DDBJ whole genome shotgun (WGS) entry which is preliminary data.</text>
</comment>
<organism evidence="3 5">
    <name type="scientific">Pseudomonas brassicae</name>
    <dbReference type="NCBI Taxonomy" id="2708063"/>
    <lineage>
        <taxon>Bacteria</taxon>
        <taxon>Pseudomonadati</taxon>
        <taxon>Pseudomonadota</taxon>
        <taxon>Gammaproteobacteria</taxon>
        <taxon>Pseudomonadales</taxon>
        <taxon>Pseudomonadaceae</taxon>
        <taxon>Pseudomonas</taxon>
    </lineage>
</organism>
<reference evidence="4 5" key="1">
    <citation type="submission" date="2020-02" db="EMBL/GenBank/DDBJ databases">
        <title>Broccoli isolated Pseudomonas sp.</title>
        <authorList>
            <person name="Fujikawa T."/>
            <person name="Sawada H."/>
        </authorList>
    </citation>
    <scope>NUCLEOTIDE SEQUENCE [LARGE SCALE GENOMIC DNA]</scope>
    <source>
        <strain evidence="3 5">MAFF212427</strain>
        <strain evidence="2 4">MAFF212428</strain>
    </source>
</reference>
<dbReference type="EMBL" id="JAAHBV010000192">
    <property type="protein sequence ID" value="NER60176.1"/>
    <property type="molecule type" value="Genomic_DNA"/>
</dbReference>
<keyword evidence="1" id="KW-0812">Transmembrane</keyword>
<accession>A0A6B3NN55</accession>
<evidence type="ECO:0000313" key="4">
    <source>
        <dbReference type="Proteomes" id="UP000480410"/>
    </source>
</evidence>
<keyword evidence="1" id="KW-1133">Transmembrane helix</keyword>
<evidence type="ECO:0000313" key="2">
    <source>
        <dbReference type="EMBL" id="NER60176.1"/>
    </source>
</evidence>
<proteinExistence type="predicted"/>
<dbReference type="EMBL" id="JAAHBU010000163">
    <property type="protein sequence ID" value="NER64645.1"/>
    <property type="molecule type" value="Genomic_DNA"/>
</dbReference>
<name>A0A6B3NN55_9PSED</name>
<keyword evidence="5" id="KW-1185">Reference proteome</keyword>
<dbReference type="RefSeq" id="WP_163945565.1">
    <property type="nucleotide sequence ID" value="NZ_JAAHBU010000163.1"/>
</dbReference>
<feature type="transmembrane region" description="Helical" evidence="1">
    <location>
        <begin position="96"/>
        <end position="112"/>
    </location>
</feature>
<keyword evidence="1" id="KW-0472">Membrane</keyword>
<accession>A0A6M0CRL8</accession>
<protein>
    <submittedName>
        <fullName evidence="3">Uncharacterized protein</fullName>
    </submittedName>
</protein>